<dbReference type="InterPro" id="IPR010911">
    <property type="entry name" value="Rab_BD"/>
</dbReference>
<protein>
    <submittedName>
        <fullName evidence="4">Exophilin-5 isoform X1</fullName>
    </submittedName>
</protein>
<sequence length="1796" mass="202122">MSRSSRGIDLSFLNGEEARQILKVLERDSQLKKAEKERLSKHQKKNEDAAGCPGLTGQWLEDFHKRKFKSETDISRTPKQPLAHRLKKAMGHNPANTKGSALEVPQAQKPGSTSILEGLRTPFASLFSSFRKSRKQHLNSPQKQQQNSLRHDHMTSGAVTSFKAEEMATMCNSSLPSELTNKFLDANIAGVMDNTSTWNEELENELLKVLDSLDNQLAKEQSQDTMNIRTPTNYGSTAPEIQHHSTVVQPNFLGEVQRNDQNLFFPDRTRTLRARDKYKTLFTPRKLYDNYTKQHYPEKYTYGDLCDERSSVLKRGYSACSLGRSSEDRLAFPSGSYSNGFGPQNFMCKNKMGRSYSLSCLTRRSSLMSADGFSTGTLQHDLENNMDFPKVNFHNHSRRTPLSSIAWNMPQSSTHSLHPNRLRRTQSLIEFNSTFEDRHPFSPEENARNIYIMSKMNYRQVIPNKSHPLFTEKHIDPLCFHNRKNYVLHPLKNVSKPCYRYSSFRGKMNPSPNNFPFGRTEEYLFRPNNHQYFRDANRVPDVNFEQVIDRRCDYGKKRDIWQSEHMRDCASEYTKSRDHPGRETSKLLVKCSKGVQKCPIHVSAASENQTEYGAPSQSHFSGDSQAPLKTVVKPFQTKKNSKMHGMEEVNGADQSDKMDSMDIKKPTFIQAFGQVKTNNPTESQMSPPKASSQAAPPMSVSLHPPFILNSKRQAKANSSRCNENICLSNIHTNNGQRNEDNSTESYSAKQACPPHLHANLSKLSVLRSKPQEEPQLSTLKAFNPDRMLNPVFTEDPKVLPNNDFPLSYAETLHKPNRFVRYPTSNSICGSPSSSPLKSPKTPKTLYKKSASIDGSDLSKERISPPTRKIPFRNKSLGDDNIEAHVPNRLGNINLSKGDKRSLFSSSCSSLNLSSKEMAEEKNKQIKKYHMHLIQAPNCPSGSTAIIGSKRKKRDEMLGLEKAIFLSPEKDEAENPLKQYKTTSTLTVSIDEENVKYHELISVYYTLPQKHSKALCDVFLGDAKKADSSSPPEKSETPQKRYEVRVGMTTVAFPSSLEKGEKVISPNKMPAPDIQQDSKNTVNPVKDPQLSNPIVGTADISQAHCSMNNKKEIAVSGNEELGLAISNRLPVDGPKPSRKETGTLNTNILSNLHLGRHSSPWTETPKLNKSLHLNSLNSKSISLGNISAVSSAVNGQKGSPGCSQPSAGALTSVPPSNLIGVIQDGKPTAYPEVDPQVNVTKEKMRNAAEIKERARYICRIISERGHRFPPRNEDVRNEKMSISTTKMHSDSQNLTVPGDAAFSANAVVHPKGNAVECSKPQQQEMPPNPVLHKVGTNFQRSERVWVDNEILSSKDQPSGPTQMPEHLLPESKPALDGLKNKVNDLEKRKNRSSVKNKLAAMCRTSRKFSNKKNSSPKPHVSCIFPQNDALPLEKSSHHPLLISPDDSQQTENENQNQVSLPDEFDIPRLSKVEAKKLQANEDRRPLTNLCNQKREHSGPSNKNTKTIQNSSIVFSKSIMPVLNNNLQTGSKVLENNNHPIFSGMDAYPPKRGHCKVGELSSFPLLSDKHAYIKNNSKANVSPLQKLTSHTECDDYQDNEQSDIFKNINQSCAKPVLNLDKTQRERHFSESSYTPKLHDYLPPRNNLTQPGYNRKFKSYSELLSCDENENWDTYNENNRTFGSRRIMYPSIEFGIFGKEQQQTFLDNIKKSLTEGRLWNPCLLKNSGSIKREGGGYSLCGLELLKSSATEEQFPNEPFDFHKEASAYSSDSDSDSDSDTDTTTDDEYYLHEYEKESEL</sequence>
<gene>
    <name evidence="4" type="primary">EXPH5</name>
</gene>
<dbReference type="GO" id="GO:0006886">
    <property type="term" value="P:intracellular protein transport"/>
    <property type="evidence" value="ECO:0007669"/>
    <property type="project" value="InterPro"/>
</dbReference>
<dbReference type="InterPro" id="IPR039916">
    <property type="entry name" value="EXPH5"/>
</dbReference>
<dbReference type="RefSeq" id="XP_013915875.1">
    <property type="nucleotide sequence ID" value="XM_014060400.1"/>
</dbReference>
<dbReference type="KEGG" id="tsr:106544198"/>
<feature type="region of interest" description="Disordered" evidence="1">
    <location>
        <begin position="1351"/>
        <end position="1376"/>
    </location>
</feature>
<accession>A0A6I9Y7W3</accession>
<feature type="domain" description="RabBD" evidence="2">
    <location>
        <begin position="7"/>
        <end position="63"/>
    </location>
</feature>
<name>A0A6I9Y7W3_9SAUR</name>
<feature type="region of interest" description="Disordered" evidence="1">
    <location>
        <begin position="678"/>
        <end position="697"/>
    </location>
</feature>
<dbReference type="PROSITE" id="PS50916">
    <property type="entry name" value="RABBD"/>
    <property type="match status" value="1"/>
</dbReference>
<feature type="region of interest" description="Disordered" evidence="1">
    <location>
        <begin position="130"/>
        <end position="153"/>
    </location>
</feature>
<evidence type="ECO:0000259" key="2">
    <source>
        <dbReference type="PROSITE" id="PS50916"/>
    </source>
</evidence>
<dbReference type="GO" id="GO:0031267">
    <property type="term" value="F:small GTPase binding"/>
    <property type="evidence" value="ECO:0007669"/>
    <property type="project" value="InterPro"/>
</dbReference>
<feature type="region of interest" description="Disordered" evidence="1">
    <location>
        <begin position="1057"/>
        <end position="1087"/>
    </location>
</feature>
<reference evidence="4" key="1">
    <citation type="submission" date="2025-08" db="UniProtKB">
        <authorList>
            <consortium name="RefSeq"/>
        </authorList>
    </citation>
    <scope>IDENTIFICATION</scope>
    <source>
        <tissue evidence="4">Skeletal muscle</tissue>
    </source>
</reference>
<feature type="compositionally biased region" description="Polar residues" evidence="1">
    <location>
        <begin position="138"/>
        <end position="148"/>
    </location>
</feature>
<dbReference type="Proteomes" id="UP000504617">
    <property type="component" value="Unplaced"/>
</dbReference>
<feature type="compositionally biased region" description="Acidic residues" evidence="1">
    <location>
        <begin position="1769"/>
        <end position="1784"/>
    </location>
</feature>
<evidence type="ECO:0000256" key="1">
    <source>
        <dbReference type="SAM" id="MobiDB-lite"/>
    </source>
</evidence>
<dbReference type="PANTHER" id="PTHR21469">
    <property type="entry name" value="EXOPHILIN-5"/>
    <property type="match status" value="1"/>
</dbReference>
<keyword evidence="3" id="KW-1185">Reference proteome</keyword>
<feature type="compositionally biased region" description="Basic and acidic residues" evidence="1">
    <location>
        <begin position="1785"/>
        <end position="1796"/>
    </location>
</feature>
<feature type="compositionally biased region" description="Low complexity" evidence="1">
    <location>
        <begin position="683"/>
        <end position="697"/>
    </location>
</feature>
<feature type="region of interest" description="Disordered" evidence="1">
    <location>
        <begin position="824"/>
        <end position="875"/>
    </location>
</feature>
<dbReference type="PANTHER" id="PTHR21469:SF4">
    <property type="entry name" value="EXOPHILIN-5"/>
    <property type="match status" value="1"/>
</dbReference>
<dbReference type="CTD" id="23086"/>
<proteinExistence type="predicted"/>
<feature type="region of interest" description="Disordered" evidence="1">
    <location>
        <begin position="1435"/>
        <end position="1463"/>
    </location>
</feature>
<feature type="compositionally biased region" description="Polar residues" evidence="1">
    <location>
        <begin position="1351"/>
        <end position="1360"/>
    </location>
</feature>
<feature type="region of interest" description="Disordered" evidence="1">
    <location>
        <begin position="29"/>
        <end position="56"/>
    </location>
</feature>
<feature type="region of interest" description="Disordered" evidence="1">
    <location>
        <begin position="1750"/>
        <end position="1796"/>
    </location>
</feature>
<feature type="compositionally biased region" description="Polar residues" evidence="1">
    <location>
        <begin position="1444"/>
        <end position="1458"/>
    </location>
</feature>
<feature type="compositionally biased region" description="Polar residues" evidence="1">
    <location>
        <begin position="1074"/>
        <end position="1087"/>
    </location>
</feature>
<dbReference type="OrthoDB" id="9908998at2759"/>
<dbReference type="GeneID" id="106544198"/>
<evidence type="ECO:0000313" key="3">
    <source>
        <dbReference type="Proteomes" id="UP000504617"/>
    </source>
</evidence>
<evidence type="ECO:0000313" key="4">
    <source>
        <dbReference type="RefSeq" id="XP_013915875.1"/>
    </source>
</evidence>
<feature type="region of interest" description="Disordered" evidence="1">
    <location>
        <begin position="70"/>
        <end position="115"/>
    </location>
</feature>
<organism evidence="3 4">
    <name type="scientific">Thamnophis sirtalis</name>
    <dbReference type="NCBI Taxonomy" id="35019"/>
    <lineage>
        <taxon>Eukaryota</taxon>
        <taxon>Metazoa</taxon>
        <taxon>Chordata</taxon>
        <taxon>Craniata</taxon>
        <taxon>Vertebrata</taxon>
        <taxon>Euteleostomi</taxon>
        <taxon>Lepidosauria</taxon>
        <taxon>Squamata</taxon>
        <taxon>Bifurcata</taxon>
        <taxon>Unidentata</taxon>
        <taxon>Episquamata</taxon>
        <taxon>Toxicofera</taxon>
        <taxon>Serpentes</taxon>
        <taxon>Colubroidea</taxon>
        <taxon>Colubridae</taxon>
        <taxon>Natricinae</taxon>
        <taxon>Thamnophis</taxon>
    </lineage>
</organism>
<feature type="region of interest" description="Disordered" evidence="1">
    <location>
        <begin position="1401"/>
        <end position="1423"/>
    </location>
</feature>
<feature type="compositionally biased region" description="Low complexity" evidence="1">
    <location>
        <begin position="830"/>
        <end position="849"/>
    </location>
</feature>
<feature type="compositionally biased region" description="Basic and acidic residues" evidence="1">
    <location>
        <begin position="29"/>
        <end position="48"/>
    </location>
</feature>
<dbReference type="Gene3D" id="6.10.250.3000">
    <property type="match status" value="1"/>
</dbReference>